<accession>A0A2P6QIS0</accession>
<name>A0A2P6QIS0_ROSCH</name>
<protein>
    <submittedName>
        <fullName evidence="1">Uncharacterized protein</fullName>
    </submittedName>
</protein>
<dbReference type="EMBL" id="PDCK01000043">
    <property type="protein sequence ID" value="PRQ34076.1"/>
    <property type="molecule type" value="Genomic_DNA"/>
</dbReference>
<keyword evidence="2" id="KW-1185">Reference proteome</keyword>
<organism evidence="1 2">
    <name type="scientific">Rosa chinensis</name>
    <name type="common">China rose</name>
    <dbReference type="NCBI Taxonomy" id="74649"/>
    <lineage>
        <taxon>Eukaryota</taxon>
        <taxon>Viridiplantae</taxon>
        <taxon>Streptophyta</taxon>
        <taxon>Embryophyta</taxon>
        <taxon>Tracheophyta</taxon>
        <taxon>Spermatophyta</taxon>
        <taxon>Magnoliopsida</taxon>
        <taxon>eudicotyledons</taxon>
        <taxon>Gunneridae</taxon>
        <taxon>Pentapetalae</taxon>
        <taxon>rosids</taxon>
        <taxon>fabids</taxon>
        <taxon>Rosales</taxon>
        <taxon>Rosaceae</taxon>
        <taxon>Rosoideae</taxon>
        <taxon>Rosoideae incertae sedis</taxon>
        <taxon>Rosa</taxon>
    </lineage>
</organism>
<gene>
    <name evidence="1" type="ORF">RchiOBHm_Chr5g0064831</name>
</gene>
<dbReference type="AlphaFoldDB" id="A0A2P6QIS0"/>
<sequence>METWECRVIHTNPLANIEANFTNACISYMCQVPYLVPVKATKPIILSVYRLCRLGPQSTL</sequence>
<comment type="caution">
    <text evidence="1">The sequence shown here is derived from an EMBL/GenBank/DDBJ whole genome shotgun (WGS) entry which is preliminary data.</text>
</comment>
<proteinExistence type="predicted"/>
<evidence type="ECO:0000313" key="2">
    <source>
        <dbReference type="Proteomes" id="UP000238479"/>
    </source>
</evidence>
<evidence type="ECO:0000313" key="1">
    <source>
        <dbReference type="EMBL" id="PRQ34076.1"/>
    </source>
</evidence>
<dbReference type="Proteomes" id="UP000238479">
    <property type="component" value="Chromosome 5"/>
</dbReference>
<dbReference type="Gramene" id="PRQ34076">
    <property type="protein sequence ID" value="PRQ34076"/>
    <property type="gene ID" value="RchiOBHm_Chr5g0064831"/>
</dbReference>
<reference evidence="1 2" key="1">
    <citation type="journal article" date="2018" name="Nat. Genet.">
        <title>The Rosa genome provides new insights in the design of modern roses.</title>
        <authorList>
            <person name="Bendahmane M."/>
        </authorList>
    </citation>
    <scope>NUCLEOTIDE SEQUENCE [LARGE SCALE GENOMIC DNA]</scope>
    <source>
        <strain evidence="2">cv. Old Blush</strain>
    </source>
</reference>